<evidence type="ECO:0000256" key="1">
    <source>
        <dbReference type="SAM" id="MobiDB-lite"/>
    </source>
</evidence>
<dbReference type="GeneID" id="87809054"/>
<dbReference type="SUPFAM" id="SSF63748">
    <property type="entry name" value="Tudor/PWWP/MBT"/>
    <property type="match status" value="1"/>
</dbReference>
<feature type="region of interest" description="Disordered" evidence="1">
    <location>
        <begin position="134"/>
        <end position="235"/>
    </location>
</feature>
<dbReference type="Gene3D" id="2.30.30.140">
    <property type="match status" value="1"/>
</dbReference>
<dbReference type="Proteomes" id="UP000827549">
    <property type="component" value="Chromosome 4"/>
</dbReference>
<dbReference type="AlphaFoldDB" id="A0AAF1BJ51"/>
<sequence length="374" mass="40579">MSEDADKAVLITEDVSLPTADKPKSKVVKGAKPKKAAPGADATFTYGEIVLARLRGYPAWPARITNPDDLPANVLAQRPKSSQVYCTQFFPVGDFSWLPPKDVQSLPKHQIEAFLSETHRKASGALREAYKTALDPTEWDAQQADKRRALEEADDADDDVDELEEEGDEPKGKRKRASAPVKKDSKKAKTAKKAASEEKPKAKAEKPKAQKKESGSEPAPNADDSASPQSVKVRDWRHKLQRAFLTKGKPLPEASEMDSWDELFKTIEEANDISVDAILYSKIDKVMKMIAALDNVARNEELKITERADKLYNDWTALKKSAESGTKPETNGSTEEKAADAQEASAPAAAEAPEAAAAAAAAAPEAADESKAEA</sequence>
<evidence type="ECO:0000313" key="4">
    <source>
        <dbReference type="Proteomes" id="UP000827549"/>
    </source>
</evidence>
<proteinExistence type="predicted"/>
<feature type="domain" description="PWWP" evidence="2">
    <location>
        <begin position="46"/>
        <end position="109"/>
    </location>
</feature>
<feature type="compositionally biased region" description="Acidic residues" evidence="1">
    <location>
        <begin position="152"/>
        <end position="168"/>
    </location>
</feature>
<gene>
    <name evidence="3" type="primary">pdp1</name>
    <name evidence="3" type="ORF">LOC62_04G005826</name>
</gene>
<feature type="compositionally biased region" description="Polar residues" evidence="1">
    <location>
        <begin position="323"/>
        <end position="333"/>
    </location>
</feature>
<feature type="compositionally biased region" description="Low complexity" evidence="1">
    <location>
        <begin position="341"/>
        <end position="365"/>
    </location>
</feature>
<name>A0AAF1BJ51_9TREE</name>
<dbReference type="Pfam" id="PF00855">
    <property type="entry name" value="PWWP"/>
    <property type="match status" value="1"/>
</dbReference>
<keyword evidence="4" id="KW-1185">Reference proteome</keyword>
<evidence type="ECO:0000313" key="3">
    <source>
        <dbReference type="EMBL" id="WOO82332.1"/>
    </source>
</evidence>
<feature type="compositionally biased region" description="Basic and acidic residues" evidence="1">
    <location>
        <begin position="194"/>
        <end position="215"/>
    </location>
</feature>
<dbReference type="EMBL" id="CP086717">
    <property type="protein sequence ID" value="WOO82332.1"/>
    <property type="molecule type" value="Genomic_DNA"/>
</dbReference>
<protein>
    <submittedName>
        <fullName evidence="3">PWWP domain-containing protein 1</fullName>
    </submittedName>
</protein>
<dbReference type="SMART" id="SM00293">
    <property type="entry name" value="PWWP"/>
    <property type="match status" value="1"/>
</dbReference>
<organism evidence="3 4">
    <name type="scientific">Vanrija pseudolonga</name>
    <dbReference type="NCBI Taxonomy" id="143232"/>
    <lineage>
        <taxon>Eukaryota</taxon>
        <taxon>Fungi</taxon>
        <taxon>Dikarya</taxon>
        <taxon>Basidiomycota</taxon>
        <taxon>Agaricomycotina</taxon>
        <taxon>Tremellomycetes</taxon>
        <taxon>Trichosporonales</taxon>
        <taxon>Trichosporonaceae</taxon>
        <taxon>Vanrija</taxon>
    </lineage>
</organism>
<reference evidence="3" key="1">
    <citation type="submission" date="2023-10" db="EMBL/GenBank/DDBJ databases">
        <authorList>
            <person name="Noh H."/>
        </authorList>
    </citation>
    <scope>NUCLEOTIDE SEQUENCE</scope>
    <source>
        <strain evidence="3">DUCC4014</strain>
    </source>
</reference>
<dbReference type="PROSITE" id="PS50812">
    <property type="entry name" value="PWWP"/>
    <property type="match status" value="1"/>
</dbReference>
<dbReference type="RefSeq" id="XP_062628364.1">
    <property type="nucleotide sequence ID" value="XM_062772380.1"/>
</dbReference>
<feature type="region of interest" description="Disordered" evidence="1">
    <location>
        <begin position="318"/>
        <end position="374"/>
    </location>
</feature>
<dbReference type="InterPro" id="IPR000313">
    <property type="entry name" value="PWWP_dom"/>
</dbReference>
<accession>A0AAF1BJ51</accession>
<evidence type="ECO:0000259" key="2">
    <source>
        <dbReference type="PROSITE" id="PS50812"/>
    </source>
</evidence>